<proteinExistence type="predicted"/>
<protein>
    <submittedName>
        <fullName evidence="1">Uncharacterized protein</fullName>
    </submittedName>
</protein>
<keyword evidence="2" id="KW-1185">Reference proteome</keyword>
<dbReference type="EMBL" id="BPLQ01000994">
    <property type="protein sequence ID" value="GIX77180.1"/>
    <property type="molecule type" value="Genomic_DNA"/>
</dbReference>
<reference evidence="1 2" key="1">
    <citation type="submission" date="2021-06" db="EMBL/GenBank/DDBJ databases">
        <title>Caerostris darwini draft genome.</title>
        <authorList>
            <person name="Kono N."/>
            <person name="Arakawa K."/>
        </authorList>
    </citation>
    <scope>NUCLEOTIDE SEQUENCE [LARGE SCALE GENOMIC DNA]</scope>
</reference>
<organism evidence="1 2">
    <name type="scientific">Caerostris darwini</name>
    <dbReference type="NCBI Taxonomy" id="1538125"/>
    <lineage>
        <taxon>Eukaryota</taxon>
        <taxon>Metazoa</taxon>
        <taxon>Ecdysozoa</taxon>
        <taxon>Arthropoda</taxon>
        <taxon>Chelicerata</taxon>
        <taxon>Arachnida</taxon>
        <taxon>Araneae</taxon>
        <taxon>Araneomorphae</taxon>
        <taxon>Entelegynae</taxon>
        <taxon>Araneoidea</taxon>
        <taxon>Araneidae</taxon>
        <taxon>Caerostris</taxon>
    </lineage>
</organism>
<accession>A0AAV4MZR8</accession>
<sequence>MGRQRRFLLQTLKEVDVYLREKLSMTTVTGMSHAIWGKKENLSHLKVFHFYEEEKYISDMLSVRHQKQEHGSRNRCDVVKTNYIRASSPMFLPHPLLRM</sequence>
<comment type="caution">
    <text evidence="1">The sequence shown here is derived from an EMBL/GenBank/DDBJ whole genome shotgun (WGS) entry which is preliminary data.</text>
</comment>
<evidence type="ECO:0000313" key="1">
    <source>
        <dbReference type="EMBL" id="GIX77180.1"/>
    </source>
</evidence>
<dbReference type="Proteomes" id="UP001054837">
    <property type="component" value="Unassembled WGS sequence"/>
</dbReference>
<name>A0AAV4MZR8_9ARAC</name>
<gene>
    <name evidence="1" type="ORF">CDAR_105401</name>
</gene>
<evidence type="ECO:0000313" key="2">
    <source>
        <dbReference type="Proteomes" id="UP001054837"/>
    </source>
</evidence>
<dbReference type="AlphaFoldDB" id="A0AAV4MZR8"/>